<dbReference type="Pfam" id="PF00069">
    <property type="entry name" value="Pkinase"/>
    <property type="match status" value="1"/>
</dbReference>
<dbReference type="CDD" id="cd14196">
    <property type="entry name" value="STKc_DAPK2"/>
    <property type="match status" value="1"/>
</dbReference>
<dbReference type="PANTHER" id="PTHR24342:SF15">
    <property type="entry name" value="DEATH-ASSOCIATED PROTEIN KINASE 2"/>
    <property type="match status" value="1"/>
</dbReference>
<dbReference type="PROSITE" id="PS00107">
    <property type="entry name" value="PROTEIN_KINASE_ATP"/>
    <property type="match status" value="1"/>
</dbReference>
<keyword evidence="3 6" id="KW-0547">Nucleotide-binding</keyword>
<dbReference type="Gene3D" id="1.20.5.460">
    <property type="entry name" value="Single helix bin"/>
    <property type="match status" value="1"/>
</dbReference>
<dbReference type="InterPro" id="IPR017441">
    <property type="entry name" value="Protein_kinase_ATP_BS"/>
</dbReference>
<proteinExistence type="predicted"/>
<evidence type="ECO:0000256" key="1">
    <source>
        <dbReference type="ARBA" id="ARBA00022527"/>
    </source>
</evidence>
<dbReference type="InterPro" id="IPR000719">
    <property type="entry name" value="Prot_kinase_dom"/>
</dbReference>
<evidence type="ECO:0000313" key="9">
    <source>
        <dbReference type="Proteomes" id="UP001623349"/>
    </source>
</evidence>
<organism evidence="8 9">
    <name type="scientific">Apodemus speciosus</name>
    <name type="common">Large Japanese field mouse</name>
    <dbReference type="NCBI Taxonomy" id="105296"/>
    <lineage>
        <taxon>Eukaryota</taxon>
        <taxon>Metazoa</taxon>
        <taxon>Chordata</taxon>
        <taxon>Craniata</taxon>
        <taxon>Vertebrata</taxon>
        <taxon>Euteleostomi</taxon>
        <taxon>Mammalia</taxon>
        <taxon>Eutheria</taxon>
        <taxon>Euarchontoglires</taxon>
        <taxon>Glires</taxon>
        <taxon>Rodentia</taxon>
        <taxon>Myomorpha</taxon>
        <taxon>Muroidea</taxon>
        <taxon>Muridae</taxon>
        <taxon>Murinae</taxon>
        <taxon>Apodemus</taxon>
    </lineage>
</organism>
<dbReference type="SMART" id="SM00220">
    <property type="entry name" value="S_TKc"/>
    <property type="match status" value="1"/>
</dbReference>
<accession>A0ABQ0F584</accession>
<dbReference type="PROSITE" id="PS00108">
    <property type="entry name" value="PROTEIN_KINASE_ST"/>
    <property type="match status" value="1"/>
</dbReference>
<dbReference type="PANTHER" id="PTHR24342">
    <property type="entry name" value="SERINE/THREONINE-PROTEIN KINASE 17"/>
    <property type="match status" value="1"/>
</dbReference>
<reference evidence="8 9" key="1">
    <citation type="submission" date="2024-08" db="EMBL/GenBank/DDBJ databases">
        <title>The draft genome of Apodemus speciosus.</title>
        <authorList>
            <person name="Nabeshima K."/>
            <person name="Suzuki S."/>
            <person name="Onuma M."/>
        </authorList>
    </citation>
    <scope>NUCLEOTIDE SEQUENCE [LARGE SCALE GENOMIC DNA]</scope>
    <source>
        <strain evidence="8">IB14-021</strain>
    </source>
</reference>
<evidence type="ECO:0000256" key="3">
    <source>
        <dbReference type="ARBA" id="ARBA00022741"/>
    </source>
</evidence>
<dbReference type="InterPro" id="IPR011009">
    <property type="entry name" value="Kinase-like_dom_sf"/>
</dbReference>
<evidence type="ECO:0000256" key="6">
    <source>
        <dbReference type="PROSITE-ProRule" id="PRU10141"/>
    </source>
</evidence>
<evidence type="ECO:0000259" key="7">
    <source>
        <dbReference type="PROSITE" id="PS50011"/>
    </source>
</evidence>
<keyword evidence="4" id="KW-0418">Kinase</keyword>
<dbReference type="SUPFAM" id="SSF56112">
    <property type="entry name" value="Protein kinase-like (PK-like)"/>
    <property type="match status" value="1"/>
</dbReference>
<feature type="binding site" evidence="6">
    <location>
        <position position="56"/>
    </location>
    <ligand>
        <name>ATP</name>
        <dbReference type="ChEBI" id="CHEBI:30616"/>
    </ligand>
</feature>
<evidence type="ECO:0000313" key="8">
    <source>
        <dbReference type="EMBL" id="GAB1294375.1"/>
    </source>
</evidence>
<sequence>MVQASMRSPNMETFKQQKVEDFYDIGEELGSGQFAIVKKCREKSTGLEYAAKFIKKRQSRASRRGVCREEIEREVSVLRQVLHPNIITLHDVYENRTDVVLILELVSGGELFDFLAQKESLSEEEATSFIKQILDGVNYLHTKKIAHFDLKPENIMLLDKNIPVPHIKLIDFGLAHEIEDGVEFKNIFGTPEFVAPEIVNYEPLGLEADMWSIGVITYILLSGASPFLGDTKQETLANITAVSYDFDEEFFSQTSELAKDFIRKLLVKETRKRLTIQEALRHPWITSKGEARAPEQWKTQPAQLKTKRLREYTLKCHSSMPPNNTYVNFERFAHVVEDVARVDEGCRALAGAHDTLQDDVESLVSIYNEKEAWYRGENENARHDLSQLKYEFRKVESLKKLLREDIQATGASLGGVARKLDHLQVQFETLRQQLSAEIQRMQELVGIFQLESGNTEGHSLGSTFHRDTTPVDNQQAMVRRESVVNLENFKKQYVRRRWKLSFSIVSLCNHLTRSLMKKVHLRTSEDLPHGL</sequence>
<evidence type="ECO:0000256" key="5">
    <source>
        <dbReference type="ARBA" id="ARBA00022840"/>
    </source>
</evidence>
<dbReference type="Proteomes" id="UP001623349">
    <property type="component" value="Unassembled WGS sequence"/>
</dbReference>
<keyword evidence="1" id="KW-0723">Serine/threonine-protein kinase</keyword>
<name>A0ABQ0F584_APOSI</name>
<keyword evidence="5 6" id="KW-0067">ATP-binding</keyword>
<gene>
    <name evidence="8" type="ORF">APTSU1_000960800</name>
</gene>
<keyword evidence="9" id="KW-1185">Reference proteome</keyword>
<evidence type="ECO:0000256" key="4">
    <source>
        <dbReference type="ARBA" id="ARBA00022777"/>
    </source>
</evidence>
<dbReference type="InterPro" id="IPR008271">
    <property type="entry name" value="Ser/Thr_kinase_AS"/>
</dbReference>
<keyword evidence="2" id="KW-0808">Transferase</keyword>
<evidence type="ECO:0000256" key="2">
    <source>
        <dbReference type="ARBA" id="ARBA00022679"/>
    </source>
</evidence>
<dbReference type="PROSITE" id="PS50011">
    <property type="entry name" value="PROTEIN_KINASE_DOM"/>
    <property type="match status" value="1"/>
</dbReference>
<dbReference type="EMBL" id="BAAFST010000009">
    <property type="protein sequence ID" value="GAB1294375.1"/>
    <property type="molecule type" value="Genomic_DNA"/>
</dbReference>
<dbReference type="Gene3D" id="1.10.510.10">
    <property type="entry name" value="Transferase(Phosphotransferase) domain 1"/>
    <property type="match status" value="1"/>
</dbReference>
<protein>
    <submittedName>
        <fullName evidence="8">DAP-kinase-related protein 1 beta isoform</fullName>
    </submittedName>
</protein>
<feature type="domain" description="Protein kinase" evidence="7">
    <location>
        <begin position="23"/>
        <end position="285"/>
    </location>
</feature>
<dbReference type="Gene3D" id="3.30.200.20">
    <property type="entry name" value="Phosphorylase Kinase, domain 1"/>
    <property type="match status" value="1"/>
</dbReference>
<comment type="caution">
    <text evidence="8">The sequence shown here is derived from an EMBL/GenBank/DDBJ whole genome shotgun (WGS) entry which is preliminary data.</text>
</comment>